<dbReference type="AlphaFoldDB" id="A0A931N636"/>
<dbReference type="EMBL" id="JADMLG010000010">
    <property type="protein sequence ID" value="MBH0779288.1"/>
    <property type="molecule type" value="Genomic_DNA"/>
</dbReference>
<evidence type="ECO:0000256" key="6">
    <source>
        <dbReference type="PIRSR" id="PIRSR000337-1"/>
    </source>
</evidence>
<keyword evidence="9" id="KW-1185">Reference proteome</keyword>
<gene>
    <name evidence="8" type="ORF">IT779_23750</name>
</gene>
<comment type="caution">
    <text evidence="8">The sequence shown here is derived from an EMBL/GenBank/DDBJ whole genome shotgun (WGS) entry which is preliminary data.</text>
</comment>
<proteinExistence type="inferred from homology"/>
<dbReference type="InterPro" id="IPR011251">
    <property type="entry name" value="Luciferase-like_dom"/>
</dbReference>
<dbReference type="InterPro" id="IPR051260">
    <property type="entry name" value="Diverse_substr_monoxygenases"/>
</dbReference>
<dbReference type="Proteomes" id="UP000655751">
    <property type="component" value="Unassembled WGS sequence"/>
</dbReference>
<evidence type="ECO:0000256" key="5">
    <source>
        <dbReference type="ARBA" id="ARBA00033748"/>
    </source>
</evidence>
<keyword evidence="1 6" id="KW-0285">Flavoprotein</keyword>
<feature type="binding site" evidence="6">
    <location>
        <position position="98"/>
    </location>
    <ligand>
        <name>FMN</name>
        <dbReference type="ChEBI" id="CHEBI:58210"/>
    </ligand>
</feature>
<evidence type="ECO:0000256" key="2">
    <source>
        <dbReference type="ARBA" id="ARBA00022643"/>
    </source>
</evidence>
<evidence type="ECO:0000313" key="9">
    <source>
        <dbReference type="Proteomes" id="UP000655751"/>
    </source>
</evidence>
<evidence type="ECO:0000256" key="4">
    <source>
        <dbReference type="ARBA" id="ARBA00023033"/>
    </source>
</evidence>
<accession>A0A931N636</accession>
<dbReference type="PANTHER" id="PTHR30011">
    <property type="entry name" value="ALKANESULFONATE MONOOXYGENASE-RELATED"/>
    <property type="match status" value="1"/>
</dbReference>
<evidence type="ECO:0000313" key="8">
    <source>
        <dbReference type="EMBL" id="MBH0779288.1"/>
    </source>
</evidence>
<evidence type="ECO:0000256" key="3">
    <source>
        <dbReference type="ARBA" id="ARBA00023002"/>
    </source>
</evidence>
<dbReference type="PANTHER" id="PTHR30011:SF16">
    <property type="entry name" value="C2H2 FINGER DOMAIN TRANSCRIPTION FACTOR (EUROFUNG)-RELATED"/>
    <property type="match status" value="1"/>
</dbReference>
<sequence length="402" mass="43498">MSLRLAVALDGAGWHPAAWRLPDARPADLFTVGYWADLVAEAERADLDFVTVEDALGVQSARFHLPDDRTDQVRGRLDAVLLCARVAPLTSRIGLVPTTNVTHTEPFHIAMGIATLDYVSNGRAGWRPQVASRAADAAHFGRRTTPQLTDADLTGPEAIAAALEDLHAEAGEAVEATRRLWDSWEDDAEIRDAATERFFDRNKVHHIDFRGKHFSVRGPAITPRPPQGQPLITVLAHACAPFRLAAGGADVVYVTPHSAADVTRVLGEVESAKTAVGRPADHPLLVFGELVVFLDREPGAAAGRAQRLDELDGAPLTSDAEIFTGTPAELADLLLDRRASGLDGFRLRPGALPHDLTLITEELVPELRRRGAFAPDREADTLRGRLGLTRPLSRYAAVVQSL</sequence>
<name>A0A931N636_9NOCA</name>
<feature type="binding site" evidence="6">
    <location>
        <position position="54"/>
    </location>
    <ligand>
        <name>FMN</name>
        <dbReference type="ChEBI" id="CHEBI:58210"/>
    </ligand>
</feature>
<dbReference type="InterPro" id="IPR036661">
    <property type="entry name" value="Luciferase-like_sf"/>
</dbReference>
<evidence type="ECO:0000256" key="1">
    <source>
        <dbReference type="ARBA" id="ARBA00022630"/>
    </source>
</evidence>
<keyword evidence="2 6" id="KW-0288">FMN</keyword>
<comment type="similarity">
    <text evidence="5">Belongs to the NtaA/SnaA/DszA monooxygenase family.</text>
</comment>
<dbReference type="SUPFAM" id="SSF51679">
    <property type="entry name" value="Bacterial luciferase-like"/>
    <property type="match status" value="1"/>
</dbReference>
<feature type="domain" description="Luciferase-like" evidence="7">
    <location>
        <begin position="30"/>
        <end position="305"/>
    </location>
</feature>
<dbReference type="PIRSF" id="PIRSF000337">
    <property type="entry name" value="NTA_MOA"/>
    <property type="match status" value="1"/>
</dbReference>
<protein>
    <submittedName>
        <fullName evidence="8">LLM class flavin-dependent oxidoreductase</fullName>
    </submittedName>
</protein>
<dbReference type="RefSeq" id="WP_196151602.1">
    <property type="nucleotide sequence ID" value="NZ_JADMLG010000010.1"/>
</dbReference>
<dbReference type="Gene3D" id="3.20.20.30">
    <property type="entry name" value="Luciferase-like domain"/>
    <property type="match status" value="1"/>
</dbReference>
<dbReference type="InterPro" id="IPR016215">
    <property type="entry name" value="NTA_MOA"/>
</dbReference>
<dbReference type="Pfam" id="PF00296">
    <property type="entry name" value="Bac_luciferase"/>
    <property type="match status" value="1"/>
</dbReference>
<evidence type="ECO:0000259" key="7">
    <source>
        <dbReference type="Pfam" id="PF00296"/>
    </source>
</evidence>
<reference evidence="8" key="1">
    <citation type="submission" date="2020-11" db="EMBL/GenBank/DDBJ databases">
        <title>Nocardia NEAU-351.nov., a novel actinomycete isolated from the cow dung.</title>
        <authorList>
            <person name="Zhang X."/>
        </authorList>
    </citation>
    <scope>NUCLEOTIDE SEQUENCE</scope>
    <source>
        <strain evidence="8">NEAU-351</strain>
    </source>
</reference>
<dbReference type="GO" id="GO:0016705">
    <property type="term" value="F:oxidoreductase activity, acting on paired donors, with incorporation or reduction of molecular oxygen"/>
    <property type="evidence" value="ECO:0007669"/>
    <property type="project" value="InterPro"/>
</dbReference>
<dbReference type="GO" id="GO:0004497">
    <property type="term" value="F:monooxygenase activity"/>
    <property type="evidence" value="ECO:0007669"/>
    <property type="project" value="UniProtKB-KW"/>
</dbReference>
<organism evidence="8 9">
    <name type="scientific">Nocardia bovistercoris</name>
    <dbReference type="NCBI Taxonomy" id="2785916"/>
    <lineage>
        <taxon>Bacteria</taxon>
        <taxon>Bacillati</taxon>
        <taxon>Actinomycetota</taxon>
        <taxon>Actinomycetes</taxon>
        <taxon>Mycobacteriales</taxon>
        <taxon>Nocardiaceae</taxon>
        <taxon>Nocardia</taxon>
    </lineage>
</organism>
<keyword evidence="4" id="KW-0503">Monooxygenase</keyword>
<keyword evidence="3" id="KW-0560">Oxidoreductase</keyword>